<dbReference type="PROSITE" id="PS51257">
    <property type="entry name" value="PROKAR_LIPOPROTEIN"/>
    <property type="match status" value="1"/>
</dbReference>
<evidence type="ECO:0000313" key="2">
    <source>
        <dbReference type="Proteomes" id="UP001324794"/>
    </source>
</evidence>
<dbReference type="RefSeq" id="WP_322535504.1">
    <property type="nucleotide sequence ID" value="NZ_CP140255.1"/>
</dbReference>
<accession>A0ABZ0YNG5</accession>
<sequence>MGSIVKTDAMQATSIPGVSACGDVARAAGSVTFAVADGAMAGLSTHRSLMFGC</sequence>
<dbReference type="Gene3D" id="3.50.50.60">
    <property type="entry name" value="FAD/NAD(P)-binding domain"/>
    <property type="match status" value="1"/>
</dbReference>
<gene>
    <name evidence="1" type="ORF">SR894_03840</name>
</gene>
<protein>
    <submittedName>
        <fullName evidence="1">Uncharacterized protein</fullName>
    </submittedName>
</protein>
<organism evidence="1 2">
    <name type="scientific">Vreelandella neptunia</name>
    <dbReference type="NCBI Taxonomy" id="115551"/>
    <lineage>
        <taxon>Bacteria</taxon>
        <taxon>Pseudomonadati</taxon>
        <taxon>Pseudomonadota</taxon>
        <taxon>Gammaproteobacteria</taxon>
        <taxon>Oceanospirillales</taxon>
        <taxon>Halomonadaceae</taxon>
        <taxon>Vreelandella</taxon>
    </lineage>
</organism>
<reference evidence="1 2" key="1">
    <citation type="submission" date="2023-11" db="EMBL/GenBank/DDBJ databases">
        <title>MicrobeMod: A computational toolkit for identifying prokaryotic methylation and restriction-modification with nanopore sequencing.</title>
        <authorList>
            <person name="Crits-Christoph A."/>
            <person name="Kang S.C."/>
            <person name="Lee H."/>
            <person name="Ostrov N."/>
        </authorList>
    </citation>
    <scope>NUCLEOTIDE SEQUENCE [LARGE SCALE GENOMIC DNA]</scope>
    <source>
        <strain evidence="1 2">ATCC BAA-805</strain>
    </source>
</reference>
<dbReference type="EMBL" id="CP140255">
    <property type="protein sequence ID" value="WQH13678.1"/>
    <property type="molecule type" value="Genomic_DNA"/>
</dbReference>
<dbReference type="Proteomes" id="UP001324794">
    <property type="component" value="Chromosome"/>
</dbReference>
<dbReference type="InterPro" id="IPR036188">
    <property type="entry name" value="FAD/NAD-bd_sf"/>
</dbReference>
<evidence type="ECO:0000313" key="1">
    <source>
        <dbReference type="EMBL" id="WQH13678.1"/>
    </source>
</evidence>
<name>A0ABZ0YNG5_9GAMM</name>
<keyword evidence="2" id="KW-1185">Reference proteome</keyword>
<proteinExistence type="predicted"/>
<dbReference type="SUPFAM" id="SSF51905">
    <property type="entry name" value="FAD/NAD(P)-binding domain"/>
    <property type="match status" value="1"/>
</dbReference>